<dbReference type="Pfam" id="PF12680">
    <property type="entry name" value="SnoaL_2"/>
    <property type="match status" value="1"/>
</dbReference>
<organism evidence="2 3">
    <name type="scientific">Demequina zhanjiangensis</name>
    <dbReference type="NCBI Taxonomy" id="3051659"/>
    <lineage>
        <taxon>Bacteria</taxon>
        <taxon>Bacillati</taxon>
        <taxon>Actinomycetota</taxon>
        <taxon>Actinomycetes</taxon>
        <taxon>Micrococcales</taxon>
        <taxon>Demequinaceae</taxon>
        <taxon>Demequina</taxon>
    </lineage>
</organism>
<feature type="domain" description="SnoaL-like" evidence="1">
    <location>
        <begin position="8"/>
        <end position="113"/>
    </location>
</feature>
<comment type="caution">
    <text evidence="2">The sequence shown here is derived from an EMBL/GenBank/DDBJ whole genome shotgun (WGS) entry which is preliminary data.</text>
</comment>
<dbReference type="EMBL" id="JAUHPV010000010">
    <property type="protein sequence ID" value="MDN4474001.1"/>
    <property type="molecule type" value="Genomic_DNA"/>
</dbReference>
<evidence type="ECO:0000313" key="3">
    <source>
        <dbReference type="Proteomes" id="UP001172738"/>
    </source>
</evidence>
<evidence type="ECO:0000259" key="1">
    <source>
        <dbReference type="Pfam" id="PF12680"/>
    </source>
</evidence>
<dbReference type="InterPro" id="IPR032710">
    <property type="entry name" value="NTF2-like_dom_sf"/>
</dbReference>
<accession>A0ABT8G4D1</accession>
<name>A0ABT8G4D1_9MICO</name>
<protein>
    <submittedName>
        <fullName evidence="2">Nuclear transport factor 2 family protein</fullName>
    </submittedName>
</protein>
<gene>
    <name evidence="2" type="ORF">QQX04_13455</name>
</gene>
<dbReference type="PANTHER" id="PTHR41252">
    <property type="entry name" value="BLR2505 PROTEIN"/>
    <property type="match status" value="1"/>
</dbReference>
<dbReference type="RefSeq" id="WP_301130042.1">
    <property type="nucleotide sequence ID" value="NZ_JAUHPV010000010.1"/>
</dbReference>
<dbReference type="SUPFAM" id="SSF54427">
    <property type="entry name" value="NTF2-like"/>
    <property type="match status" value="1"/>
</dbReference>
<keyword evidence="3" id="KW-1185">Reference proteome</keyword>
<dbReference type="Gene3D" id="3.10.450.50">
    <property type="match status" value="1"/>
</dbReference>
<sequence>MSNADIIKDHYAASDRGDMDGMLAPLAPDVSWTEAAGFPYAGTYVGPQAVLENVFARIQADWEGFQLVIEDVIDGGDTVVGLGTYSGTHRVTGRPFSARVAHVWNLADGKVVRFEQVVDSELVNAAAQDR</sequence>
<dbReference type="InterPro" id="IPR037401">
    <property type="entry name" value="SnoaL-like"/>
</dbReference>
<dbReference type="Proteomes" id="UP001172738">
    <property type="component" value="Unassembled WGS sequence"/>
</dbReference>
<proteinExistence type="predicted"/>
<reference evidence="2" key="1">
    <citation type="submission" date="2023-06" db="EMBL/GenBank/DDBJ databases">
        <title>SYSU T00b26.</title>
        <authorList>
            <person name="Gao L."/>
            <person name="Fang B.-Z."/>
            <person name="Li W.-J."/>
        </authorList>
    </citation>
    <scope>NUCLEOTIDE SEQUENCE</scope>
    <source>
        <strain evidence="2">SYSU T00b26</strain>
    </source>
</reference>
<dbReference type="PANTHER" id="PTHR41252:SF1">
    <property type="entry name" value="BLR2505 PROTEIN"/>
    <property type="match status" value="1"/>
</dbReference>
<evidence type="ECO:0000313" key="2">
    <source>
        <dbReference type="EMBL" id="MDN4474001.1"/>
    </source>
</evidence>